<dbReference type="Proteomes" id="UP000070054">
    <property type="component" value="Unassembled WGS sequence"/>
</dbReference>
<accession>A0A135T2D9</accession>
<gene>
    <name evidence="2" type="ORF">CNYM01_03915</name>
</gene>
<organism evidence="2 3">
    <name type="scientific">Colletotrichum nymphaeae SA-01</name>
    <dbReference type="NCBI Taxonomy" id="1460502"/>
    <lineage>
        <taxon>Eukaryota</taxon>
        <taxon>Fungi</taxon>
        <taxon>Dikarya</taxon>
        <taxon>Ascomycota</taxon>
        <taxon>Pezizomycotina</taxon>
        <taxon>Sordariomycetes</taxon>
        <taxon>Hypocreomycetidae</taxon>
        <taxon>Glomerellales</taxon>
        <taxon>Glomerellaceae</taxon>
        <taxon>Colletotrichum</taxon>
        <taxon>Colletotrichum acutatum species complex</taxon>
    </lineage>
</organism>
<protein>
    <submittedName>
        <fullName evidence="2">Uncharacterized protein</fullName>
    </submittedName>
</protein>
<evidence type="ECO:0000313" key="3">
    <source>
        <dbReference type="Proteomes" id="UP000070054"/>
    </source>
</evidence>
<comment type="caution">
    <text evidence="2">The sequence shown here is derived from an EMBL/GenBank/DDBJ whole genome shotgun (WGS) entry which is preliminary data.</text>
</comment>
<dbReference type="EMBL" id="JEMN01001258">
    <property type="protein sequence ID" value="KXH42326.1"/>
    <property type="molecule type" value="Genomic_DNA"/>
</dbReference>
<keyword evidence="3" id="KW-1185">Reference proteome</keyword>
<sequence length="143" mass="16170">MPLITHNPPPLGLLPSKEQITHLGRHIPRPRRIPPAPLGRHTRIPLGPRRDPRSAASPFLTFTASPIPSLRLLRSGHGSNAAHINDLDKPLKRLRRHIPAIRLVPPRPHTWGIGPQAGYHLVASKRREPRLRQRRDVVWGCFL</sequence>
<evidence type="ECO:0000313" key="2">
    <source>
        <dbReference type="EMBL" id="KXH42326.1"/>
    </source>
</evidence>
<evidence type="ECO:0000256" key="1">
    <source>
        <dbReference type="SAM" id="MobiDB-lite"/>
    </source>
</evidence>
<proteinExistence type="predicted"/>
<name>A0A135T2D9_9PEZI</name>
<feature type="region of interest" description="Disordered" evidence="1">
    <location>
        <begin position="27"/>
        <end position="56"/>
    </location>
</feature>
<reference evidence="2 3" key="1">
    <citation type="submission" date="2014-02" db="EMBL/GenBank/DDBJ databases">
        <title>The genome sequence of Colletotrichum nymphaeae SA-01.</title>
        <authorList>
            <person name="Baroncelli R."/>
            <person name="Thon M.R."/>
        </authorList>
    </citation>
    <scope>NUCLEOTIDE SEQUENCE [LARGE SCALE GENOMIC DNA]</scope>
    <source>
        <strain evidence="2 3">SA-01</strain>
    </source>
</reference>
<dbReference type="AlphaFoldDB" id="A0A135T2D9"/>